<dbReference type="EMBL" id="LANJ01000016">
    <property type="protein sequence ID" value="KKC38008.1"/>
    <property type="molecule type" value="Genomic_DNA"/>
</dbReference>
<comment type="caution">
    <text evidence="1">The sequence shown here is derived from an EMBL/GenBank/DDBJ whole genome shotgun (WGS) entry which is preliminary data.</text>
</comment>
<accession>A0A0F5QBA5</accession>
<evidence type="ECO:0000313" key="1">
    <source>
        <dbReference type="EMBL" id="KKC38008.1"/>
    </source>
</evidence>
<proteinExistence type="predicted"/>
<evidence type="ECO:0008006" key="3">
    <source>
        <dbReference type="Google" id="ProtNLM"/>
    </source>
</evidence>
<reference evidence="1 2" key="1">
    <citation type="submission" date="2015-03" db="EMBL/GenBank/DDBJ databases">
        <authorList>
            <person name="Lepp D."/>
            <person name="Hassan Y.I."/>
            <person name="Li X.-Z."/>
            <person name="Zhou T."/>
        </authorList>
    </citation>
    <scope>NUCLEOTIDE SEQUENCE [LARGE SCALE GENOMIC DNA]</scope>
    <source>
        <strain evidence="1 2">E84</strain>
    </source>
</reference>
<organism evidence="1 2">
    <name type="scientific">Devosia epidermidihirudinis</name>
    <dbReference type="NCBI Taxonomy" id="1293439"/>
    <lineage>
        <taxon>Bacteria</taxon>
        <taxon>Pseudomonadati</taxon>
        <taxon>Pseudomonadota</taxon>
        <taxon>Alphaproteobacteria</taxon>
        <taxon>Hyphomicrobiales</taxon>
        <taxon>Devosiaceae</taxon>
        <taxon>Devosia</taxon>
    </lineage>
</organism>
<dbReference type="OrthoDB" id="950695at2"/>
<dbReference type="AlphaFoldDB" id="A0A0F5QBA5"/>
<gene>
    <name evidence="1" type="ORF">WH87_10245</name>
</gene>
<dbReference type="Proteomes" id="UP000033411">
    <property type="component" value="Unassembled WGS sequence"/>
</dbReference>
<keyword evidence="2" id="KW-1185">Reference proteome</keyword>
<dbReference type="PATRIC" id="fig|1293439.3.peg.1632"/>
<evidence type="ECO:0000313" key="2">
    <source>
        <dbReference type="Proteomes" id="UP000033411"/>
    </source>
</evidence>
<protein>
    <recommendedName>
        <fullName evidence="3">ParB/Sulfiredoxin domain-containing protein</fullName>
    </recommendedName>
</protein>
<dbReference type="RefSeq" id="WP_046139234.1">
    <property type="nucleotide sequence ID" value="NZ_LANJ01000016.1"/>
</dbReference>
<sequence length="554" mass="60220">MSDLSSITSRIERVTPEIAKRLLERVVSSGKLDQASVQAFESDMRDGRWTLNGAPIVLSPDGQVLDGRTRLNACIRSGASFDTLIVQGVDIAAFETIDSVRKRTLADVLSMRKENHGRALGAALKILWTYGAGGTPGAGKAPTPTTLLGVLEEHPGVRDSIRPALRAMPLLPHGCGIALHYLASAVDPIRAGQFLAQIQDPITEATDDPVGQLREVLMATRGQGGARKQTYVLAVAIKAWNAFAAGKAIKMLRFAPERESFPRVAGELDWGPLSRVVAPRQPQAKPMASDQINVRVLMIDPALADTLLTDRGPNRTVSAVVIAKYARDIEAGRWRLNGQTIKISASGRLLDGQHRLEAAKKAKKAFPAIIVEGLPDGVISSLDIGRRRAMSDVLRERGEANTIILASALRWLWMIRTGVVLAANSSPSTGELLELLDATPQIRSSLKNVAAIREIMGSGIAAALHCTFAEKDAERADAFFARLIDGVNLAEHSPVRHLRERLIRTRASHRVRLAEAERVAISIKAWNAFRTDRPLQLLLWRNRGTAREALPTPV</sequence>
<name>A0A0F5QBA5_9HYPH</name>